<dbReference type="PANTHER" id="PTHR24305:SF166">
    <property type="entry name" value="CYTOCHROME P450 12A4, MITOCHONDRIAL-RELATED"/>
    <property type="match status" value="1"/>
</dbReference>
<comment type="similarity">
    <text evidence="1">Belongs to the cytochrome P450 family.</text>
</comment>
<dbReference type="InterPro" id="IPR050121">
    <property type="entry name" value="Cytochrome_P450_monoxygenase"/>
</dbReference>
<accession>A0ABR4B506</accession>
<keyword evidence="2" id="KW-0732">Signal</keyword>
<dbReference type="PRINTS" id="PR00385">
    <property type="entry name" value="P450"/>
</dbReference>
<evidence type="ECO:0000256" key="2">
    <source>
        <dbReference type="SAM" id="SignalP"/>
    </source>
</evidence>
<proteinExistence type="inferred from homology"/>
<dbReference type="EMBL" id="JBHFEH010000030">
    <property type="protein sequence ID" value="KAL2051994.1"/>
    <property type="molecule type" value="Genomic_DNA"/>
</dbReference>
<dbReference type="PANTHER" id="PTHR24305">
    <property type="entry name" value="CYTOCHROME P450"/>
    <property type="match status" value="1"/>
</dbReference>
<dbReference type="CDD" id="cd11070">
    <property type="entry name" value="CYP56-like"/>
    <property type="match status" value="1"/>
</dbReference>
<dbReference type="SUPFAM" id="SSF48264">
    <property type="entry name" value="Cytochrome P450"/>
    <property type="match status" value="1"/>
</dbReference>
<evidence type="ECO:0008006" key="5">
    <source>
        <dbReference type="Google" id="ProtNLM"/>
    </source>
</evidence>
<dbReference type="PRINTS" id="PR00463">
    <property type="entry name" value="EP450I"/>
</dbReference>
<comment type="caution">
    <text evidence="3">The sequence shown here is derived from an EMBL/GenBank/DDBJ whole genome shotgun (WGS) entry which is preliminary data.</text>
</comment>
<sequence length="570" mass="64108">MNWLFVSASVLFVSLSWTLISVVSNYNAARKIGFPIIISPVSPLNPLWILTSRAFPRILLLRHLPFGLGKWARCTYMGWTFQDKHALHDELGPVFVVVTPSGNEVTVADRQAAHTILSRRKDFIKPAVMYEQLNVFGRNLNTVEGEDWQRQRRLTAPSFNERTSSMVWDEALRQAQDMARSWTDEGTAGSKETVADTATLALHVLTSVGFGLSYPFHGGVRDLPPGHSMTYRDALSLCLQNIITFTILGKKILSSSFLPKKLRTLGVATKEFQRYMEEMLSHERNMAAKREHGTGNLIGALIRASEEAQQSGDRTDSTYLGLTDDEIFGNIFAFNLAGHETTANTLATAIVLLAAKPEYQTWIAEEIDEVLQSIGSPSKWVYEEIFHKLQRYLAVMYETLRLYGSIVFIPKSTGFHTQTLTLDDQTHVLTPSTTVNINVQALHTDPDIWGPDALEWRPSRWLKSSRTDKDQNESLTVEIPVEPEAGTFIPWADGPRACVGKKFSQVEFVAVLATLFQQYQVRPVLQDGESGEQGKRGLMKMVNNSAISAITLQMQEPRSRSLRWEKRSLE</sequence>
<name>A0ABR4B506_9LECA</name>
<evidence type="ECO:0000313" key="4">
    <source>
        <dbReference type="Proteomes" id="UP001590951"/>
    </source>
</evidence>
<evidence type="ECO:0000313" key="3">
    <source>
        <dbReference type="EMBL" id="KAL2051994.1"/>
    </source>
</evidence>
<dbReference type="InterPro" id="IPR001128">
    <property type="entry name" value="Cyt_P450"/>
</dbReference>
<dbReference type="Proteomes" id="UP001590951">
    <property type="component" value="Unassembled WGS sequence"/>
</dbReference>
<dbReference type="Gene3D" id="1.10.630.10">
    <property type="entry name" value="Cytochrome P450"/>
    <property type="match status" value="1"/>
</dbReference>
<feature type="signal peptide" evidence="2">
    <location>
        <begin position="1"/>
        <end position="18"/>
    </location>
</feature>
<dbReference type="Pfam" id="PF00067">
    <property type="entry name" value="p450"/>
    <property type="match status" value="1"/>
</dbReference>
<protein>
    <recommendedName>
        <fullName evidence="5">Cytochrome P450</fullName>
    </recommendedName>
</protein>
<organism evidence="3 4">
    <name type="scientific">Lepraria finkii</name>
    <dbReference type="NCBI Taxonomy" id="1340010"/>
    <lineage>
        <taxon>Eukaryota</taxon>
        <taxon>Fungi</taxon>
        <taxon>Dikarya</taxon>
        <taxon>Ascomycota</taxon>
        <taxon>Pezizomycotina</taxon>
        <taxon>Lecanoromycetes</taxon>
        <taxon>OSLEUM clade</taxon>
        <taxon>Lecanoromycetidae</taxon>
        <taxon>Lecanorales</taxon>
        <taxon>Lecanorineae</taxon>
        <taxon>Stereocaulaceae</taxon>
        <taxon>Lepraria</taxon>
    </lineage>
</organism>
<keyword evidence="4" id="KW-1185">Reference proteome</keyword>
<feature type="chain" id="PRO_5046112357" description="Cytochrome P450" evidence="2">
    <location>
        <begin position="19"/>
        <end position="570"/>
    </location>
</feature>
<dbReference type="InterPro" id="IPR036396">
    <property type="entry name" value="Cyt_P450_sf"/>
</dbReference>
<dbReference type="InterPro" id="IPR002401">
    <property type="entry name" value="Cyt_P450_E_grp-I"/>
</dbReference>
<reference evidence="3 4" key="1">
    <citation type="submission" date="2024-09" db="EMBL/GenBank/DDBJ databases">
        <title>Rethinking Asexuality: The Enigmatic Case of Functional Sexual Genes in Lepraria (Stereocaulaceae).</title>
        <authorList>
            <person name="Doellman M."/>
            <person name="Sun Y."/>
            <person name="Barcenas-Pena A."/>
            <person name="Lumbsch H.T."/>
            <person name="Grewe F."/>
        </authorList>
    </citation>
    <scope>NUCLEOTIDE SEQUENCE [LARGE SCALE GENOMIC DNA]</scope>
    <source>
        <strain evidence="3 4">Grewe 0041</strain>
    </source>
</reference>
<gene>
    <name evidence="3" type="ORF">ABVK25_007686</name>
</gene>
<evidence type="ECO:0000256" key="1">
    <source>
        <dbReference type="ARBA" id="ARBA00010617"/>
    </source>
</evidence>